<evidence type="ECO:0000313" key="2">
    <source>
        <dbReference type="EMBL" id="RRK30552.1"/>
    </source>
</evidence>
<dbReference type="EMBL" id="RHJS01000002">
    <property type="protein sequence ID" value="RRK30552.1"/>
    <property type="molecule type" value="Genomic_DNA"/>
</dbReference>
<feature type="transmembrane region" description="Helical" evidence="1">
    <location>
        <begin position="199"/>
        <end position="220"/>
    </location>
</feature>
<sequence>MEKNPSERNLNPIAKMGNVLLKFSLKYMPDASIFAVLLTVTAFIAGVALTDQGPIEMIGNWYKGFWELLAFAMQMSLIVVTGSAVANSPAVKKGIKRIASIPKSGMQAVWLVAVAVILVSYLHWGLSLIVGALLAKEVAKNLKRKSIPFEYGLIVAAAYVGQMTWQGTLSSSIGLSIASPGHILEKEMGIIPMSDYMGNFVNIFVTIALLIIPPIFAMLMHPKKDGISPLEEDALKAIEEEDAEALKRPENPTVGDILNYSPIISYSIGIMGWVYIIYAFATKGFSALDINLVNFIFLFTGMILHKNIANYVRAVSEAVSGAAGIIFQFPLYAGIQGIIKYSGLVNILSSAIVAISTPKTFYLWTFLTAAIINMFVPSGGGQWTVQGPIAIASAEMMGADVIKTCLMVGYGNTWTNMFQPFWAIALLGITGLKAKDIMGYSTAIMICGGIVYIIASFLPMYL</sequence>
<dbReference type="AlphaFoldDB" id="A0A426DCV1"/>
<reference evidence="2" key="1">
    <citation type="submission" date="2018-10" db="EMBL/GenBank/DDBJ databases">
        <title>Schaedlerella arabinophila gen. nov. sp. nov., isolated from the mouse intestinal tract and comparative analysis with the genome of the closely related altered Schaedler flora strain ASF502.</title>
        <authorList>
            <person name="Miyake S."/>
            <person name="Soh M."/>
            <person name="Seedorf H."/>
        </authorList>
    </citation>
    <scope>NUCLEOTIDE SEQUENCE [LARGE SCALE GENOMIC DNA]</scope>
    <source>
        <strain evidence="2">DSM 106076</strain>
    </source>
</reference>
<feature type="transmembrane region" description="Helical" evidence="1">
    <location>
        <begin position="361"/>
        <end position="377"/>
    </location>
</feature>
<feature type="transmembrane region" description="Helical" evidence="1">
    <location>
        <begin position="31"/>
        <end position="49"/>
    </location>
</feature>
<dbReference type="InterPro" id="IPR006160">
    <property type="entry name" value="SCFA_transpt_AtoE"/>
</dbReference>
<keyword evidence="1" id="KW-1133">Transmembrane helix</keyword>
<proteinExistence type="predicted"/>
<dbReference type="RefSeq" id="WP_125126366.1">
    <property type="nucleotide sequence ID" value="NZ_RHJS01000002.1"/>
</dbReference>
<name>A0A426DCV1_9FIRM</name>
<feature type="transmembrane region" description="Helical" evidence="1">
    <location>
        <begin position="441"/>
        <end position="461"/>
    </location>
</feature>
<feature type="transmembrane region" description="Helical" evidence="1">
    <location>
        <begin position="154"/>
        <end position="178"/>
    </location>
</feature>
<protein>
    <submittedName>
        <fullName evidence="2">Short-chain fatty acid transporter</fullName>
    </submittedName>
</protein>
<keyword evidence="1" id="KW-0472">Membrane</keyword>
<gene>
    <name evidence="2" type="ORF">EBB54_03510</name>
</gene>
<feature type="transmembrane region" description="Helical" evidence="1">
    <location>
        <begin position="417"/>
        <end position="434"/>
    </location>
</feature>
<dbReference type="PANTHER" id="PTHR41983">
    <property type="entry name" value="SHORT-CHAIN FATTY ACID TRANSPORTER-RELATED"/>
    <property type="match status" value="1"/>
</dbReference>
<feature type="transmembrane region" description="Helical" evidence="1">
    <location>
        <begin position="338"/>
        <end position="355"/>
    </location>
</feature>
<dbReference type="Pfam" id="PF02667">
    <property type="entry name" value="SCFA_trans"/>
    <property type="match status" value="1"/>
</dbReference>
<dbReference type="PANTHER" id="PTHR41983:SF2">
    <property type="entry name" value="SHORT-CHAIN FATTY ACID TRANSPORTER-RELATED"/>
    <property type="match status" value="1"/>
</dbReference>
<dbReference type="Proteomes" id="UP000274920">
    <property type="component" value="Unassembled WGS sequence"/>
</dbReference>
<comment type="caution">
    <text evidence="2">The sequence shown here is derived from an EMBL/GenBank/DDBJ whole genome shotgun (WGS) entry which is preliminary data.</text>
</comment>
<accession>A0A426DCV1</accession>
<keyword evidence="1" id="KW-0812">Transmembrane</keyword>
<feature type="transmembrane region" description="Helical" evidence="1">
    <location>
        <begin position="69"/>
        <end position="87"/>
    </location>
</feature>
<feature type="transmembrane region" description="Helical" evidence="1">
    <location>
        <begin position="263"/>
        <end position="281"/>
    </location>
</feature>
<dbReference type="GO" id="GO:0005886">
    <property type="term" value="C:plasma membrane"/>
    <property type="evidence" value="ECO:0007669"/>
    <property type="project" value="TreeGrafter"/>
</dbReference>
<feature type="transmembrane region" description="Helical" evidence="1">
    <location>
        <begin position="288"/>
        <end position="305"/>
    </location>
</feature>
<evidence type="ECO:0000313" key="3">
    <source>
        <dbReference type="Proteomes" id="UP000274920"/>
    </source>
</evidence>
<evidence type="ECO:0000256" key="1">
    <source>
        <dbReference type="SAM" id="Phobius"/>
    </source>
</evidence>
<feature type="transmembrane region" description="Helical" evidence="1">
    <location>
        <begin position="108"/>
        <end position="134"/>
    </location>
</feature>
<organism evidence="2 3">
    <name type="scientific">Schaedlerella arabinosiphila</name>
    <dbReference type="NCBI Taxonomy" id="2044587"/>
    <lineage>
        <taxon>Bacteria</taxon>
        <taxon>Bacillati</taxon>
        <taxon>Bacillota</taxon>
        <taxon>Clostridia</taxon>
        <taxon>Lachnospirales</taxon>
        <taxon>Lachnospiraceae</taxon>
        <taxon>Schaedlerella</taxon>
    </lineage>
</organism>
<keyword evidence="3" id="KW-1185">Reference proteome</keyword>